<gene>
    <name evidence="1" type="ORF">D6C83_06514</name>
</gene>
<organism evidence="1 2">
    <name type="scientific">Aureobasidium pullulans</name>
    <name type="common">Black yeast</name>
    <name type="synonym">Pullularia pullulans</name>
    <dbReference type="NCBI Taxonomy" id="5580"/>
    <lineage>
        <taxon>Eukaryota</taxon>
        <taxon>Fungi</taxon>
        <taxon>Dikarya</taxon>
        <taxon>Ascomycota</taxon>
        <taxon>Pezizomycotina</taxon>
        <taxon>Dothideomycetes</taxon>
        <taxon>Dothideomycetidae</taxon>
        <taxon>Dothideales</taxon>
        <taxon>Saccotheciaceae</taxon>
        <taxon>Aureobasidium</taxon>
    </lineage>
</organism>
<dbReference type="EMBL" id="QZBU01002419">
    <property type="protein sequence ID" value="TIA37752.1"/>
    <property type="molecule type" value="Genomic_DNA"/>
</dbReference>
<sequence length="177" mass="19715">MGKEVHGNSQDQVTNGKRIQLSLKNHIFATAKNESHAYPQKGSNFGMRILHRFISRMHRPFTGPSFDTRAMSSSACELGTRVRAGIWKEGGFRQMDAARDQLLVSNLKPCSSAIAPSHCLCYIRACPKNAFVANRLFGARNLTDGDFAQSCRVLLRRHEVITVDHVPLSASRQDICT</sequence>
<comment type="caution">
    <text evidence="1">The sequence shown here is derived from an EMBL/GenBank/DDBJ whole genome shotgun (WGS) entry which is preliminary data.</text>
</comment>
<evidence type="ECO:0000313" key="1">
    <source>
        <dbReference type="EMBL" id="TIA37752.1"/>
    </source>
</evidence>
<reference evidence="1 2" key="1">
    <citation type="submission" date="2018-10" db="EMBL/GenBank/DDBJ databases">
        <title>Fifty Aureobasidium pullulans genomes reveal a recombining polyextremotolerant generalist.</title>
        <authorList>
            <person name="Gostincar C."/>
            <person name="Turk M."/>
            <person name="Zajc J."/>
            <person name="Gunde-Cimerman N."/>
        </authorList>
    </citation>
    <scope>NUCLEOTIDE SEQUENCE [LARGE SCALE GENOMIC DNA]</scope>
    <source>
        <strain evidence="1 2">EXF-3380</strain>
    </source>
</reference>
<accession>A0A4T0C0L3</accession>
<proteinExistence type="predicted"/>
<evidence type="ECO:0000313" key="2">
    <source>
        <dbReference type="Proteomes" id="UP000304947"/>
    </source>
</evidence>
<dbReference type="AlphaFoldDB" id="A0A4T0C0L3"/>
<protein>
    <submittedName>
        <fullName evidence="1">Uncharacterized protein</fullName>
    </submittedName>
</protein>
<name>A0A4T0C0L3_AURPU</name>
<dbReference type="Proteomes" id="UP000304947">
    <property type="component" value="Unassembled WGS sequence"/>
</dbReference>